<protein>
    <submittedName>
        <fullName evidence="3">Uncharacterized protein</fullName>
    </submittedName>
</protein>
<dbReference type="AlphaFoldDB" id="A0A242BGS3"/>
<reference evidence="3 4" key="1">
    <citation type="submission" date="2017-05" db="EMBL/GenBank/DDBJ databases">
        <title>The Genome Sequence of Enterococcus faecium 7H8_DIV0219.</title>
        <authorList>
            <consortium name="The Broad Institute Genomics Platform"/>
            <consortium name="The Broad Institute Genomic Center for Infectious Diseases"/>
            <person name="Earl A."/>
            <person name="Manson A."/>
            <person name="Schwartman J."/>
            <person name="Gilmore M."/>
            <person name="Abouelleil A."/>
            <person name="Cao P."/>
            <person name="Chapman S."/>
            <person name="Cusick C."/>
            <person name="Shea T."/>
            <person name="Young S."/>
            <person name="Neafsey D."/>
            <person name="Nusbaum C."/>
            <person name="Birren B."/>
        </authorList>
    </citation>
    <scope>NUCLEOTIDE SEQUENCE [LARGE SCALE GENOMIC DNA]</scope>
    <source>
        <strain evidence="3 4">7H8_DIV0219</strain>
    </source>
</reference>
<evidence type="ECO:0000313" key="2">
    <source>
        <dbReference type="EMBL" id="KAA0692673.1"/>
    </source>
</evidence>
<keyword evidence="1" id="KW-1133">Transmembrane helix</keyword>
<feature type="transmembrane region" description="Helical" evidence="1">
    <location>
        <begin position="62"/>
        <end position="83"/>
    </location>
</feature>
<dbReference type="Proteomes" id="UP000194885">
    <property type="component" value="Unassembled WGS sequence"/>
</dbReference>
<evidence type="ECO:0000256" key="1">
    <source>
        <dbReference type="SAM" id="Phobius"/>
    </source>
</evidence>
<proteinExistence type="predicted"/>
<accession>A0A242BGS3</accession>
<evidence type="ECO:0000313" key="4">
    <source>
        <dbReference type="Proteomes" id="UP000194885"/>
    </source>
</evidence>
<name>A0A242BGS3_ENTFC</name>
<sequence>MTIGENLNFLGRILLGVLSVYCFISGTRFLLKVKTIVRFNLGKEMSKTDYIKVETYLKKYKLFVFWGFVFLAISLILVCLKKLPFF</sequence>
<comment type="caution">
    <text evidence="3">The sequence shown here is derived from an EMBL/GenBank/DDBJ whole genome shotgun (WGS) entry which is preliminary data.</text>
</comment>
<evidence type="ECO:0000313" key="5">
    <source>
        <dbReference type="Proteomes" id="UP000448762"/>
    </source>
</evidence>
<keyword evidence="1" id="KW-0812">Transmembrane</keyword>
<dbReference type="EMBL" id="NGKW01000002">
    <property type="protein sequence ID" value="OTN94694.1"/>
    <property type="molecule type" value="Genomic_DNA"/>
</dbReference>
<reference evidence="2 5" key="2">
    <citation type="submission" date="2018-07" db="EMBL/GenBank/DDBJ databases">
        <title>High quality draft genome sequencing of Enterococcus faecium exhibiting probiotic potential isolated from mucus of freshwater fish.</title>
        <authorList>
            <person name="El-Jeni R."/>
            <person name="Ghedira K."/>
            <person name="Abdelhak S."/>
            <person name="El-Bour M."/>
            <person name="Bouhaouala-Zahar B."/>
        </authorList>
    </citation>
    <scope>NUCLEOTIDE SEQUENCE [LARGE SCALE GENOMIC DNA]</scope>
    <source>
        <strain evidence="2 5">R.A73</strain>
    </source>
</reference>
<feature type="transmembrane region" description="Helical" evidence="1">
    <location>
        <begin position="12"/>
        <end position="31"/>
    </location>
</feature>
<keyword evidence="1" id="KW-0472">Membrane</keyword>
<organism evidence="3 4">
    <name type="scientific">Enterococcus faecium</name>
    <name type="common">Streptococcus faecium</name>
    <dbReference type="NCBI Taxonomy" id="1352"/>
    <lineage>
        <taxon>Bacteria</taxon>
        <taxon>Bacillati</taxon>
        <taxon>Bacillota</taxon>
        <taxon>Bacilli</taxon>
        <taxon>Lactobacillales</taxon>
        <taxon>Enterococcaceae</taxon>
        <taxon>Enterococcus</taxon>
    </lineage>
</organism>
<dbReference type="Proteomes" id="UP000448762">
    <property type="component" value="Unassembled WGS sequence"/>
</dbReference>
<dbReference type="EMBL" id="QOVC01000001">
    <property type="protein sequence ID" value="KAA0692673.1"/>
    <property type="molecule type" value="Genomic_DNA"/>
</dbReference>
<gene>
    <name evidence="3" type="ORF">A5810_000939</name>
    <name evidence="2" type="ORF">DTX73_00090</name>
</gene>
<evidence type="ECO:0000313" key="3">
    <source>
        <dbReference type="EMBL" id="OTN94694.1"/>
    </source>
</evidence>